<keyword evidence="1" id="KW-1133">Transmembrane helix</keyword>
<dbReference type="EMBL" id="BBIO01000015">
    <property type="protein sequence ID" value="GAK46127.1"/>
    <property type="molecule type" value="Genomic_DNA"/>
</dbReference>
<feature type="transmembrane region" description="Helical" evidence="1">
    <location>
        <begin position="98"/>
        <end position="114"/>
    </location>
</feature>
<feature type="transmembrane region" description="Helical" evidence="1">
    <location>
        <begin position="75"/>
        <end position="92"/>
    </location>
</feature>
<comment type="caution">
    <text evidence="2">The sequence shown here is derived from an EMBL/GenBank/DDBJ whole genome shotgun (WGS) entry which is preliminary data.</text>
</comment>
<keyword evidence="1" id="KW-0472">Membrane</keyword>
<keyword evidence="1" id="KW-0812">Transmembrane</keyword>
<sequence>MQPPRGVLKIRSFFRRLPLESPAFSLLQKAPTGTGFAYMLKVRMRGVAKGEAEPALKNDSGTIIPIRYESGNGEMMVYGGSLLGLFLLSLAVTRFDGILLLAAIAAFGVAYYYAPLTFRRHPPLQVSPEGFYIEGLGLLPWSKIAGIRIYNKAVRNIRNAELYLILHAPIEKAVVREREPESWRRYMYSVWKPVSEGELTVKLEPLAVSPEQLGDVIRARIAEARKADRA</sequence>
<accession>A0A081BDK9</accession>
<gene>
    <name evidence="2" type="ORF">M2A_2626</name>
</gene>
<protein>
    <submittedName>
        <fullName evidence="2">Conserved protein</fullName>
    </submittedName>
</protein>
<dbReference type="eggNOG" id="ENOG50331XA">
    <property type="taxonomic scope" value="Bacteria"/>
</dbReference>
<dbReference type="Proteomes" id="UP000028702">
    <property type="component" value="Unassembled WGS sequence"/>
</dbReference>
<evidence type="ECO:0000313" key="2">
    <source>
        <dbReference type="EMBL" id="GAK46127.1"/>
    </source>
</evidence>
<reference evidence="2 3" key="1">
    <citation type="submission" date="2014-07" db="EMBL/GenBank/DDBJ databases">
        <title>Tepidicaulis marinum gen. nov., sp. nov., a novel marine bacterium denitrifying nitrate to nitrous oxide strictly under microaerobic conditions.</title>
        <authorList>
            <person name="Takeuchi M."/>
            <person name="Yamagishi T."/>
            <person name="Kamagata Y."/>
            <person name="Oshima K."/>
            <person name="Hattori M."/>
            <person name="Katayama T."/>
            <person name="Hanada S."/>
            <person name="Tamaki H."/>
            <person name="Marumo K."/>
            <person name="Maeda H."/>
            <person name="Nedachi M."/>
            <person name="Iwasaki W."/>
            <person name="Suwa Y."/>
            <person name="Sakata S."/>
        </authorList>
    </citation>
    <scope>NUCLEOTIDE SEQUENCE [LARGE SCALE GENOMIC DNA]</scope>
    <source>
        <strain evidence="2 3">MA2</strain>
    </source>
</reference>
<keyword evidence="3" id="KW-1185">Reference proteome</keyword>
<proteinExistence type="predicted"/>
<dbReference type="STRING" id="1333998.M2A_2626"/>
<dbReference type="AlphaFoldDB" id="A0A081BDK9"/>
<organism evidence="2 3">
    <name type="scientific">Tepidicaulis marinus</name>
    <dbReference type="NCBI Taxonomy" id="1333998"/>
    <lineage>
        <taxon>Bacteria</taxon>
        <taxon>Pseudomonadati</taxon>
        <taxon>Pseudomonadota</taxon>
        <taxon>Alphaproteobacteria</taxon>
        <taxon>Hyphomicrobiales</taxon>
        <taxon>Parvibaculaceae</taxon>
        <taxon>Tepidicaulis</taxon>
    </lineage>
</organism>
<evidence type="ECO:0000256" key="1">
    <source>
        <dbReference type="SAM" id="Phobius"/>
    </source>
</evidence>
<name>A0A081BDK9_9HYPH</name>
<evidence type="ECO:0000313" key="3">
    <source>
        <dbReference type="Proteomes" id="UP000028702"/>
    </source>
</evidence>